<reference evidence="2 3" key="1">
    <citation type="submission" date="2018-06" db="EMBL/GenBank/DDBJ databases">
        <authorList>
            <consortium name="Pathogen Informatics"/>
            <person name="Doyle S."/>
        </authorList>
    </citation>
    <scope>NUCLEOTIDE SEQUENCE [LARGE SCALE GENOMIC DNA]</scope>
    <source>
        <strain evidence="2 3">NCTC13832</strain>
    </source>
</reference>
<dbReference type="EC" id="3.1.1.24" evidence="2"/>
<evidence type="ECO:0000313" key="2">
    <source>
        <dbReference type="EMBL" id="SUM56397.1"/>
    </source>
</evidence>
<dbReference type="PANTHER" id="PTHR43433">
    <property type="entry name" value="HYDROLASE, ALPHA/BETA FOLD FAMILY PROTEIN"/>
    <property type="match status" value="1"/>
</dbReference>
<dbReference type="InterPro" id="IPR050471">
    <property type="entry name" value="AB_hydrolase"/>
</dbReference>
<dbReference type="Gene3D" id="3.40.50.1820">
    <property type="entry name" value="alpha/beta hydrolase"/>
    <property type="match status" value="1"/>
</dbReference>
<sequence>MDNTTYQTTPNRFITARGARFAYRVIGDASKPPLLLLTHLAATMDDWDPAVLNQLREHYQVIVFDNKGVGLTTGTVQSTIEGMAQGVLTFMDAMRLTRVHLLGLSMGGMIAQELVKIAPERVEKLILVGTGPKGGTGIAHIRPTTHLFTMKALIHGKNPKFYLFFNLV</sequence>
<evidence type="ECO:0000313" key="3">
    <source>
        <dbReference type="Proteomes" id="UP000254100"/>
    </source>
</evidence>
<dbReference type="SUPFAM" id="SSF53474">
    <property type="entry name" value="alpha/beta-Hydrolases"/>
    <property type="match status" value="1"/>
</dbReference>
<name>A0A380GS79_9STAP</name>
<dbReference type="InterPro" id="IPR000073">
    <property type="entry name" value="AB_hydrolase_1"/>
</dbReference>
<dbReference type="PANTHER" id="PTHR43433:SF5">
    <property type="entry name" value="AB HYDROLASE-1 DOMAIN-CONTAINING PROTEIN"/>
    <property type="match status" value="1"/>
</dbReference>
<proteinExistence type="predicted"/>
<dbReference type="EMBL" id="UHDT01000001">
    <property type="protein sequence ID" value="SUM56397.1"/>
    <property type="molecule type" value="Genomic_DNA"/>
</dbReference>
<keyword evidence="2" id="KW-0378">Hydrolase</keyword>
<gene>
    <name evidence="2" type="primary">catD</name>
    <name evidence="2" type="ORF">NCTC13832_00026</name>
</gene>
<dbReference type="GO" id="GO:0004806">
    <property type="term" value="F:triacylglycerol lipase activity"/>
    <property type="evidence" value="ECO:0007669"/>
    <property type="project" value="TreeGrafter"/>
</dbReference>
<dbReference type="PRINTS" id="PR00111">
    <property type="entry name" value="ABHYDROLASE"/>
</dbReference>
<dbReference type="GO" id="GO:0047570">
    <property type="term" value="F:3-oxoadipate enol-lactonase activity"/>
    <property type="evidence" value="ECO:0007669"/>
    <property type="project" value="UniProtKB-EC"/>
</dbReference>
<dbReference type="RefSeq" id="WP_052502876.1">
    <property type="nucleotide sequence ID" value="NZ_JXWY01000033.1"/>
</dbReference>
<dbReference type="GO" id="GO:0046503">
    <property type="term" value="P:glycerolipid catabolic process"/>
    <property type="evidence" value="ECO:0007669"/>
    <property type="project" value="TreeGrafter"/>
</dbReference>
<dbReference type="Pfam" id="PF00561">
    <property type="entry name" value="Abhydrolase_1"/>
    <property type="match status" value="1"/>
</dbReference>
<organism evidence="2 3">
    <name type="scientific">Staphylococcus microti</name>
    <dbReference type="NCBI Taxonomy" id="569857"/>
    <lineage>
        <taxon>Bacteria</taxon>
        <taxon>Bacillati</taxon>
        <taxon>Bacillota</taxon>
        <taxon>Bacilli</taxon>
        <taxon>Bacillales</taxon>
        <taxon>Staphylococcaceae</taxon>
        <taxon>Staphylococcus</taxon>
    </lineage>
</organism>
<dbReference type="AlphaFoldDB" id="A0A380GS79"/>
<dbReference type="Proteomes" id="UP000254100">
    <property type="component" value="Unassembled WGS sequence"/>
</dbReference>
<accession>A0A380GS79</accession>
<dbReference type="InterPro" id="IPR029058">
    <property type="entry name" value="AB_hydrolase_fold"/>
</dbReference>
<dbReference type="OrthoDB" id="9808398at2"/>
<feature type="domain" description="AB hydrolase-1" evidence="1">
    <location>
        <begin position="32"/>
        <end position="130"/>
    </location>
</feature>
<evidence type="ECO:0000259" key="1">
    <source>
        <dbReference type="Pfam" id="PF00561"/>
    </source>
</evidence>
<protein>
    <submittedName>
        <fullName evidence="2">Alpha/beta hydrolase</fullName>
        <ecNumber evidence="2">3.1.1.24</ecNumber>
    </submittedName>
</protein>